<dbReference type="EMBL" id="MCFD01000001">
    <property type="protein sequence ID" value="ORX74277.1"/>
    <property type="molecule type" value="Genomic_DNA"/>
</dbReference>
<dbReference type="GeneID" id="63806254"/>
<dbReference type="OrthoDB" id="5571005at2759"/>
<name>A0A1Y1WL46_9FUNG</name>
<keyword evidence="3" id="KW-1185">Reference proteome</keyword>
<keyword evidence="1" id="KW-0175">Coiled coil</keyword>
<evidence type="ECO:0000313" key="2">
    <source>
        <dbReference type="EMBL" id="ORX74277.1"/>
    </source>
</evidence>
<dbReference type="Proteomes" id="UP000193922">
    <property type="component" value="Unassembled WGS sequence"/>
</dbReference>
<sequence>MRKLEHFRRNPLGGPMCKQMETQIYHQSLLLRRHQQALSDMVESYNRQLEDAESMASEISEQSQTSSSYADWEEVIAMSKMPIHLIACRPRSVHGFADKAGRSQFFAVPEDSQAASPEASSIHLTCDQKWFPTQMTPPLEEVIELKARIKELEKSPLFTTSPFAIKDSRQMGHALGTHQQHTPLSLP</sequence>
<organism evidence="2 3">
    <name type="scientific">Linderina pennispora</name>
    <dbReference type="NCBI Taxonomy" id="61395"/>
    <lineage>
        <taxon>Eukaryota</taxon>
        <taxon>Fungi</taxon>
        <taxon>Fungi incertae sedis</taxon>
        <taxon>Zoopagomycota</taxon>
        <taxon>Kickxellomycotina</taxon>
        <taxon>Kickxellomycetes</taxon>
        <taxon>Kickxellales</taxon>
        <taxon>Kickxellaceae</taxon>
        <taxon>Linderina</taxon>
    </lineage>
</organism>
<reference evidence="2 3" key="1">
    <citation type="submission" date="2016-07" db="EMBL/GenBank/DDBJ databases">
        <title>Pervasive Adenine N6-methylation of Active Genes in Fungi.</title>
        <authorList>
            <consortium name="DOE Joint Genome Institute"/>
            <person name="Mondo S.J."/>
            <person name="Dannebaum R.O."/>
            <person name="Kuo R.C."/>
            <person name="Labutti K."/>
            <person name="Haridas S."/>
            <person name="Kuo A."/>
            <person name="Salamov A."/>
            <person name="Ahrendt S.R."/>
            <person name="Lipzen A."/>
            <person name="Sullivan W."/>
            <person name="Andreopoulos W.B."/>
            <person name="Clum A."/>
            <person name="Lindquist E."/>
            <person name="Daum C."/>
            <person name="Ramamoorthy G.K."/>
            <person name="Gryganskyi A."/>
            <person name="Culley D."/>
            <person name="Magnuson J.K."/>
            <person name="James T.Y."/>
            <person name="O'Malley M.A."/>
            <person name="Stajich J.E."/>
            <person name="Spatafora J.W."/>
            <person name="Visel A."/>
            <person name="Grigoriev I.V."/>
        </authorList>
    </citation>
    <scope>NUCLEOTIDE SEQUENCE [LARGE SCALE GENOMIC DNA]</scope>
    <source>
        <strain evidence="2 3">ATCC 12442</strain>
    </source>
</reference>
<dbReference type="AlphaFoldDB" id="A0A1Y1WL46"/>
<evidence type="ECO:0000256" key="1">
    <source>
        <dbReference type="SAM" id="Coils"/>
    </source>
</evidence>
<feature type="coiled-coil region" evidence="1">
    <location>
        <begin position="35"/>
        <end position="62"/>
    </location>
</feature>
<evidence type="ECO:0000313" key="3">
    <source>
        <dbReference type="Proteomes" id="UP000193922"/>
    </source>
</evidence>
<protein>
    <submittedName>
        <fullName evidence="2">Uncharacterized protein</fullName>
    </submittedName>
</protein>
<dbReference type="RefSeq" id="XP_040747488.1">
    <property type="nucleotide sequence ID" value="XM_040889606.1"/>
</dbReference>
<accession>A0A1Y1WL46</accession>
<comment type="caution">
    <text evidence="2">The sequence shown here is derived from an EMBL/GenBank/DDBJ whole genome shotgun (WGS) entry which is preliminary data.</text>
</comment>
<proteinExistence type="predicted"/>
<gene>
    <name evidence="2" type="ORF">DL89DRAFT_280722</name>
</gene>